<dbReference type="PATRIC" id="fig|1237149.3.peg.3231"/>
<dbReference type="Proteomes" id="UP000011135">
    <property type="component" value="Unassembled WGS sequence"/>
</dbReference>
<dbReference type="PANTHER" id="PTHR33909:SF1">
    <property type="entry name" value="SEC TRANSLOCON ACCESSORY COMPLEX SUBUNIT YAJC"/>
    <property type="match status" value="1"/>
</dbReference>
<evidence type="ECO:0000256" key="4">
    <source>
        <dbReference type="ARBA" id="ARBA00022448"/>
    </source>
</evidence>
<name>L8JTR5_9BACT</name>
<evidence type="ECO:0000256" key="6">
    <source>
        <dbReference type="ARBA" id="ARBA00022692"/>
    </source>
</evidence>
<accession>L8JTR5</accession>
<dbReference type="RefSeq" id="WP_009580838.1">
    <property type="nucleotide sequence ID" value="NZ_AMZN01000050.1"/>
</dbReference>
<protein>
    <recommendedName>
        <fullName evidence="3">Sec translocon accessory complex subunit YajC</fullName>
    </recommendedName>
</protein>
<dbReference type="PANTHER" id="PTHR33909">
    <property type="entry name" value="SEC TRANSLOCON ACCESSORY COMPLEX SUBUNIT YAJC"/>
    <property type="match status" value="1"/>
</dbReference>
<sequence>MIKTILLQAGEGGGISSLILFGGVALVFYFFMIRPQQKKQKEQKKFIEEIKRGDQVVTVGGVHGKVLSTDDTTVVLEVDKGVKITFQKTAISLDASKPAATPKEEKKS</sequence>
<evidence type="ECO:0000256" key="5">
    <source>
        <dbReference type="ARBA" id="ARBA00022475"/>
    </source>
</evidence>
<keyword evidence="6 11" id="KW-0812">Transmembrane</keyword>
<evidence type="ECO:0000256" key="9">
    <source>
        <dbReference type="ARBA" id="ARBA00023010"/>
    </source>
</evidence>
<keyword evidence="7" id="KW-0653">Protein transport</keyword>
<evidence type="ECO:0000256" key="10">
    <source>
        <dbReference type="ARBA" id="ARBA00023136"/>
    </source>
</evidence>
<dbReference type="eggNOG" id="COG1862">
    <property type="taxonomic scope" value="Bacteria"/>
</dbReference>
<dbReference type="SMART" id="SM01323">
    <property type="entry name" value="YajC"/>
    <property type="match status" value="1"/>
</dbReference>
<proteinExistence type="inferred from homology"/>
<dbReference type="GO" id="GO:0005886">
    <property type="term" value="C:plasma membrane"/>
    <property type="evidence" value="ECO:0007669"/>
    <property type="project" value="UniProtKB-SubCell"/>
</dbReference>
<keyword evidence="8 11" id="KW-1133">Transmembrane helix</keyword>
<keyword evidence="5" id="KW-1003">Cell membrane</keyword>
<evidence type="ECO:0000256" key="2">
    <source>
        <dbReference type="ARBA" id="ARBA00006742"/>
    </source>
</evidence>
<keyword evidence="10 11" id="KW-0472">Membrane</keyword>
<dbReference type="PRINTS" id="PR01853">
    <property type="entry name" value="YAJCTRNLCASE"/>
</dbReference>
<dbReference type="AlphaFoldDB" id="L8JTR5"/>
<evidence type="ECO:0000313" key="12">
    <source>
        <dbReference type="EMBL" id="ELR70697.1"/>
    </source>
</evidence>
<feature type="transmembrane region" description="Helical" evidence="11">
    <location>
        <begin position="12"/>
        <end position="31"/>
    </location>
</feature>
<dbReference type="Pfam" id="PF02699">
    <property type="entry name" value="YajC"/>
    <property type="match status" value="1"/>
</dbReference>
<comment type="subcellular location">
    <subcellularLocation>
        <location evidence="1">Cell membrane</location>
        <topology evidence="1">Single-pass membrane protein</topology>
    </subcellularLocation>
</comment>
<reference evidence="12 13" key="1">
    <citation type="submission" date="2012-12" db="EMBL/GenBank/DDBJ databases">
        <title>Genome assembly of Fulvivirga imtechensis AK7.</title>
        <authorList>
            <person name="Nupur N."/>
            <person name="Khatri I."/>
            <person name="Kumar R."/>
            <person name="Subramanian S."/>
            <person name="Pinnaka A."/>
        </authorList>
    </citation>
    <scope>NUCLEOTIDE SEQUENCE [LARGE SCALE GENOMIC DNA]</scope>
    <source>
        <strain evidence="12 13">AK7</strain>
    </source>
</reference>
<gene>
    <name evidence="12" type="ORF">C900_03470</name>
</gene>
<evidence type="ECO:0000256" key="3">
    <source>
        <dbReference type="ARBA" id="ARBA00014962"/>
    </source>
</evidence>
<keyword evidence="9" id="KW-0811">Translocation</keyword>
<evidence type="ECO:0000313" key="13">
    <source>
        <dbReference type="Proteomes" id="UP000011135"/>
    </source>
</evidence>
<evidence type="ECO:0000256" key="7">
    <source>
        <dbReference type="ARBA" id="ARBA00022927"/>
    </source>
</evidence>
<dbReference type="EMBL" id="AMZN01000050">
    <property type="protein sequence ID" value="ELR70697.1"/>
    <property type="molecule type" value="Genomic_DNA"/>
</dbReference>
<evidence type="ECO:0000256" key="11">
    <source>
        <dbReference type="SAM" id="Phobius"/>
    </source>
</evidence>
<keyword evidence="4" id="KW-0813">Transport</keyword>
<dbReference type="STRING" id="1237149.C900_03470"/>
<dbReference type="InterPro" id="IPR003849">
    <property type="entry name" value="Preprotein_translocase_YajC"/>
</dbReference>
<comment type="caution">
    <text evidence="12">The sequence shown here is derived from an EMBL/GenBank/DDBJ whole genome shotgun (WGS) entry which is preliminary data.</text>
</comment>
<dbReference type="NCBIfam" id="TIGR00739">
    <property type="entry name" value="yajC"/>
    <property type="match status" value="1"/>
</dbReference>
<evidence type="ECO:0000256" key="8">
    <source>
        <dbReference type="ARBA" id="ARBA00022989"/>
    </source>
</evidence>
<evidence type="ECO:0000256" key="1">
    <source>
        <dbReference type="ARBA" id="ARBA00004162"/>
    </source>
</evidence>
<organism evidence="12 13">
    <name type="scientific">Fulvivirga imtechensis AK7</name>
    <dbReference type="NCBI Taxonomy" id="1237149"/>
    <lineage>
        <taxon>Bacteria</taxon>
        <taxon>Pseudomonadati</taxon>
        <taxon>Bacteroidota</taxon>
        <taxon>Cytophagia</taxon>
        <taxon>Cytophagales</taxon>
        <taxon>Fulvivirgaceae</taxon>
        <taxon>Fulvivirga</taxon>
    </lineage>
</organism>
<dbReference type="GO" id="GO:0015031">
    <property type="term" value="P:protein transport"/>
    <property type="evidence" value="ECO:0007669"/>
    <property type="project" value="UniProtKB-KW"/>
</dbReference>
<keyword evidence="13" id="KW-1185">Reference proteome</keyword>
<comment type="similarity">
    <text evidence="2">Belongs to the YajC family.</text>
</comment>